<keyword evidence="13" id="KW-0966">Cell projection</keyword>
<dbReference type="GO" id="GO:0003774">
    <property type="term" value="F:cytoskeletal motor activity"/>
    <property type="evidence" value="ECO:0007669"/>
    <property type="project" value="InterPro"/>
</dbReference>
<evidence type="ECO:0000256" key="1">
    <source>
        <dbReference type="ARBA" id="ARBA00004117"/>
    </source>
</evidence>
<evidence type="ECO:0000256" key="9">
    <source>
        <dbReference type="SAM" id="MobiDB-lite"/>
    </source>
</evidence>
<organism evidence="13">
    <name type="scientific">hydrothermal vent metagenome</name>
    <dbReference type="NCBI Taxonomy" id="652676"/>
    <lineage>
        <taxon>unclassified sequences</taxon>
        <taxon>metagenomes</taxon>
        <taxon>ecological metagenomes</taxon>
    </lineage>
</organism>
<feature type="region of interest" description="Disordered" evidence="9">
    <location>
        <begin position="280"/>
        <end position="341"/>
    </location>
</feature>
<dbReference type="Gene3D" id="3.30.300.30">
    <property type="match status" value="1"/>
</dbReference>
<keyword evidence="5 10" id="KW-0812">Transmembrane</keyword>
<dbReference type="NCBIfam" id="TIGR00206">
    <property type="entry name" value="fliF"/>
    <property type="match status" value="1"/>
</dbReference>
<dbReference type="InterPro" id="IPR045851">
    <property type="entry name" value="AMP-bd_C_sf"/>
</dbReference>
<protein>
    <submittedName>
        <fullName evidence="13">Flagellar M-ring protein FliF</fullName>
    </submittedName>
</protein>
<evidence type="ECO:0000256" key="3">
    <source>
        <dbReference type="ARBA" id="ARBA00007971"/>
    </source>
</evidence>
<evidence type="ECO:0000256" key="2">
    <source>
        <dbReference type="ARBA" id="ARBA00004651"/>
    </source>
</evidence>
<evidence type="ECO:0000259" key="11">
    <source>
        <dbReference type="Pfam" id="PF01514"/>
    </source>
</evidence>
<dbReference type="PIRSF" id="PIRSF004862">
    <property type="entry name" value="FliF"/>
    <property type="match status" value="1"/>
</dbReference>
<dbReference type="EMBL" id="UOFI01000186">
    <property type="protein sequence ID" value="VAW70036.1"/>
    <property type="molecule type" value="Genomic_DNA"/>
</dbReference>
<dbReference type="InterPro" id="IPR006182">
    <property type="entry name" value="FliF_N_dom"/>
</dbReference>
<keyword evidence="6 10" id="KW-1133">Transmembrane helix</keyword>
<proteinExistence type="inferred from homology"/>
<evidence type="ECO:0000256" key="5">
    <source>
        <dbReference type="ARBA" id="ARBA00022692"/>
    </source>
</evidence>
<keyword evidence="7 10" id="KW-0472">Membrane</keyword>
<name>A0A3B0YNQ2_9ZZZZ</name>
<dbReference type="Pfam" id="PF01514">
    <property type="entry name" value="YscJ_FliF"/>
    <property type="match status" value="1"/>
</dbReference>
<dbReference type="GO" id="GO:0005886">
    <property type="term" value="C:plasma membrane"/>
    <property type="evidence" value="ECO:0007669"/>
    <property type="project" value="UniProtKB-SubCell"/>
</dbReference>
<dbReference type="AlphaFoldDB" id="A0A3B0YNQ2"/>
<evidence type="ECO:0000256" key="8">
    <source>
        <dbReference type="ARBA" id="ARBA00023143"/>
    </source>
</evidence>
<keyword evidence="13" id="KW-0282">Flagellum</keyword>
<evidence type="ECO:0000256" key="7">
    <source>
        <dbReference type="ARBA" id="ARBA00023136"/>
    </source>
</evidence>
<gene>
    <name evidence="13" type="ORF">MNBD_GAMMA09-662</name>
</gene>
<dbReference type="PANTHER" id="PTHR30046">
    <property type="entry name" value="FLAGELLAR M-RING PROTEIN"/>
    <property type="match status" value="1"/>
</dbReference>
<evidence type="ECO:0000256" key="10">
    <source>
        <dbReference type="SAM" id="Phobius"/>
    </source>
</evidence>
<dbReference type="PRINTS" id="PR01009">
    <property type="entry name" value="FLGMRINGFLIF"/>
</dbReference>
<feature type="transmembrane region" description="Helical" evidence="10">
    <location>
        <begin position="19"/>
        <end position="40"/>
    </location>
</feature>
<dbReference type="PANTHER" id="PTHR30046:SF0">
    <property type="entry name" value="FLAGELLAR M-RING PROTEIN"/>
    <property type="match status" value="1"/>
</dbReference>
<sequence length="547" mass="58789">MAEQAVTPSTTMMIPVPRIIGAVLGVVVTVLVSIGIYTWGTAPSFSSLYNGLEPTDAAQVIAALQSAGIAYELNAASGSVMVESGRVHEARLNLASQGLPKGTAMGLEMLHEEQNFGTSQFVESARYHHAMETELARTISTMRNVKSARVHLAIPKKSVFVRKREKPSASVVLNLYGGRVIEPGQVNAIVHLTASSISSLSPEHVTVVDQSGRLLSSGDLSSSVAMTTKQYDYVRLVERDYEQRIEHLLEPIMGVGKVRATVNANIDFTQLESTEELFNNPKQTVRSEQSSESKRFTKSGGGVPGALSNQPPQGGQLVEGTGDAGVVPASSKPQNTSRNSVRNYEVDRTIRHSRQGTGKVQRLTVAVLVDDKVAVEEGETTRTPLTKDEIARITSLVQQTIGFSQDRGDLVNVINASFTPLEAVEDLPEPSIMENRWVQLALKWLGPFILILILILTILKPSIKGLSSYTPPVPVLASPANEDAAGNENAQGGVAAGEGAAQLEHQASAIPLPSDHDEKVDFARSMVQQDPKKVANVVKDWIGNEPA</sequence>
<evidence type="ECO:0000313" key="13">
    <source>
        <dbReference type="EMBL" id="VAW70036.1"/>
    </source>
</evidence>
<dbReference type="InterPro" id="IPR013556">
    <property type="entry name" value="Flag_M-ring_C"/>
</dbReference>
<keyword evidence="4" id="KW-1003">Cell membrane</keyword>
<dbReference type="InterPro" id="IPR043427">
    <property type="entry name" value="YscJ/FliF"/>
</dbReference>
<feature type="compositionally biased region" description="Polar residues" evidence="9">
    <location>
        <begin position="331"/>
        <end position="341"/>
    </location>
</feature>
<evidence type="ECO:0000259" key="12">
    <source>
        <dbReference type="Pfam" id="PF08345"/>
    </source>
</evidence>
<dbReference type="Gene3D" id="3.30.70.1530">
    <property type="entry name" value="Hypothetical protein rpa1041"/>
    <property type="match status" value="1"/>
</dbReference>
<accession>A0A3B0YNQ2</accession>
<dbReference type="GO" id="GO:0071973">
    <property type="term" value="P:bacterial-type flagellum-dependent cell motility"/>
    <property type="evidence" value="ECO:0007669"/>
    <property type="project" value="InterPro"/>
</dbReference>
<reference evidence="13" key="1">
    <citation type="submission" date="2018-06" db="EMBL/GenBank/DDBJ databases">
        <authorList>
            <person name="Zhirakovskaya E."/>
        </authorList>
    </citation>
    <scope>NUCLEOTIDE SEQUENCE</scope>
</reference>
<evidence type="ECO:0000256" key="4">
    <source>
        <dbReference type="ARBA" id="ARBA00022475"/>
    </source>
</evidence>
<dbReference type="GO" id="GO:0009431">
    <property type="term" value="C:bacterial-type flagellum basal body, MS ring"/>
    <property type="evidence" value="ECO:0007669"/>
    <property type="project" value="InterPro"/>
</dbReference>
<comment type="subcellular location">
    <subcellularLocation>
        <location evidence="1">Bacterial flagellum basal body</location>
    </subcellularLocation>
    <subcellularLocation>
        <location evidence="2">Cell membrane</location>
        <topology evidence="2">Multi-pass membrane protein</topology>
    </subcellularLocation>
</comment>
<feature type="domain" description="Flagellar M-ring N-terminal" evidence="11">
    <location>
        <begin position="42"/>
        <end position="216"/>
    </location>
</feature>
<evidence type="ECO:0000256" key="6">
    <source>
        <dbReference type="ARBA" id="ARBA00022989"/>
    </source>
</evidence>
<feature type="transmembrane region" description="Helical" evidence="10">
    <location>
        <begin position="437"/>
        <end position="459"/>
    </location>
</feature>
<dbReference type="Pfam" id="PF08345">
    <property type="entry name" value="YscJ_FliF_C"/>
    <property type="match status" value="1"/>
</dbReference>
<keyword evidence="13" id="KW-0969">Cilium</keyword>
<feature type="domain" description="Flagellar M-ring C-terminal" evidence="12">
    <location>
        <begin position="249"/>
        <end position="418"/>
    </location>
</feature>
<dbReference type="InterPro" id="IPR000067">
    <property type="entry name" value="FlgMring_FliF"/>
</dbReference>
<keyword evidence="8" id="KW-0975">Bacterial flagellum</keyword>
<comment type="similarity">
    <text evidence="3">Belongs to the FliF family.</text>
</comment>